<reference evidence="2 3" key="1">
    <citation type="submission" date="2019-02" db="EMBL/GenBank/DDBJ databases">
        <title>Pedobacter sp. RP-3-11 sp. nov., isolated from Arctic soil.</title>
        <authorList>
            <person name="Dahal R.H."/>
        </authorList>
    </citation>
    <scope>NUCLEOTIDE SEQUENCE [LARGE SCALE GENOMIC DNA]</scope>
    <source>
        <strain evidence="2 3">RP-3-11</strain>
    </source>
</reference>
<evidence type="ECO:0000259" key="1">
    <source>
        <dbReference type="Pfam" id="PF13649"/>
    </source>
</evidence>
<gene>
    <name evidence="2" type="ORF">EZ449_22115</name>
</gene>
<proteinExistence type="predicted"/>
<evidence type="ECO:0000313" key="3">
    <source>
        <dbReference type="Proteomes" id="UP000291485"/>
    </source>
</evidence>
<dbReference type="Pfam" id="PF13649">
    <property type="entry name" value="Methyltransf_25"/>
    <property type="match status" value="1"/>
</dbReference>
<organism evidence="2 3">
    <name type="scientific">Pedobacter frigidisoli</name>
    <dbReference type="NCBI Taxonomy" id="2530455"/>
    <lineage>
        <taxon>Bacteria</taxon>
        <taxon>Pseudomonadati</taxon>
        <taxon>Bacteroidota</taxon>
        <taxon>Sphingobacteriia</taxon>
        <taxon>Sphingobacteriales</taxon>
        <taxon>Sphingobacteriaceae</taxon>
        <taxon>Pedobacter</taxon>
    </lineage>
</organism>
<sequence length="208" mass="24290">MVNNYDKIANQYDFLSRLVFFKSQVNAQIDQLKFLPKNSSILIVGGGTGWILEEISKIHPSGLQIIYVEISSKMIDLSKVRSFGNNKVEFVNVGIEEFNSAVEFDLILTPFLFDNFSKPRAEKVFIQLDNLLKKDGLWFLVDFSLSDKNGKWWKWMVLKLMYTFFKILGIVEAAKLIDMKPYFLTARYEIIKERFYYGSFIKAIVFKK</sequence>
<feature type="domain" description="Methyltransferase" evidence="1">
    <location>
        <begin position="41"/>
        <end position="136"/>
    </location>
</feature>
<dbReference type="AlphaFoldDB" id="A0A4R0N9K0"/>
<dbReference type="PROSITE" id="PS01330">
    <property type="entry name" value="PABS_1"/>
    <property type="match status" value="1"/>
</dbReference>
<keyword evidence="2" id="KW-0808">Transferase</keyword>
<dbReference type="OrthoDB" id="836632at2"/>
<keyword evidence="2" id="KW-0489">Methyltransferase</keyword>
<dbReference type="RefSeq" id="WP_131563021.1">
    <property type="nucleotide sequence ID" value="NZ_SJSN01000037.1"/>
</dbReference>
<dbReference type="SUPFAM" id="SSF53335">
    <property type="entry name" value="S-adenosyl-L-methionine-dependent methyltransferases"/>
    <property type="match status" value="1"/>
</dbReference>
<dbReference type="Gene3D" id="3.40.50.150">
    <property type="entry name" value="Vaccinia Virus protein VP39"/>
    <property type="match status" value="1"/>
</dbReference>
<evidence type="ECO:0000313" key="2">
    <source>
        <dbReference type="EMBL" id="TCC96889.1"/>
    </source>
</evidence>
<dbReference type="InterPro" id="IPR030373">
    <property type="entry name" value="PABS_CS"/>
</dbReference>
<dbReference type="GO" id="GO:0032259">
    <property type="term" value="P:methylation"/>
    <property type="evidence" value="ECO:0007669"/>
    <property type="project" value="UniProtKB-KW"/>
</dbReference>
<keyword evidence="3" id="KW-1185">Reference proteome</keyword>
<comment type="caution">
    <text evidence="2">The sequence shown here is derived from an EMBL/GenBank/DDBJ whole genome shotgun (WGS) entry which is preliminary data.</text>
</comment>
<accession>A0A4R0N9K0</accession>
<dbReference type="InterPro" id="IPR041698">
    <property type="entry name" value="Methyltransf_25"/>
</dbReference>
<dbReference type="Proteomes" id="UP000291485">
    <property type="component" value="Unassembled WGS sequence"/>
</dbReference>
<dbReference type="GO" id="GO:0008168">
    <property type="term" value="F:methyltransferase activity"/>
    <property type="evidence" value="ECO:0007669"/>
    <property type="project" value="UniProtKB-KW"/>
</dbReference>
<dbReference type="EMBL" id="SJSN01000037">
    <property type="protein sequence ID" value="TCC96889.1"/>
    <property type="molecule type" value="Genomic_DNA"/>
</dbReference>
<name>A0A4R0N9K0_9SPHI</name>
<dbReference type="CDD" id="cd02440">
    <property type="entry name" value="AdoMet_MTases"/>
    <property type="match status" value="1"/>
</dbReference>
<dbReference type="InterPro" id="IPR029063">
    <property type="entry name" value="SAM-dependent_MTases_sf"/>
</dbReference>
<protein>
    <submittedName>
        <fullName evidence="2">Methyltransferase domain-containing protein</fullName>
    </submittedName>
</protein>